<evidence type="ECO:0008006" key="4">
    <source>
        <dbReference type="Google" id="ProtNLM"/>
    </source>
</evidence>
<feature type="region of interest" description="Disordered" evidence="1">
    <location>
        <begin position="1"/>
        <end position="74"/>
    </location>
</feature>
<sequence length="138" mass="15560">MATSNDCQHQVSSEFKQTHQIESKRPSSELNSYQKDSQSSSSKAKQPKEEEEANGSSSPIRTETLVEESGRERLKRHRVEVAGRVWIPEMWGQEELLKDWIDCTVFDASLGNNNLVSARAALVAEGRNSGRLRIVNRC</sequence>
<evidence type="ECO:0000313" key="2">
    <source>
        <dbReference type="EMBL" id="CAK9188141.1"/>
    </source>
</evidence>
<dbReference type="EMBL" id="CAUOFW020010313">
    <property type="protein sequence ID" value="CAK9188141.1"/>
    <property type="molecule type" value="Genomic_DNA"/>
</dbReference>
<feature type="compositionally biased region" description="Low complexity" evidence="1">
    <location>
        <begin position="32"/>
        <end position="44"/>
    </location>
</feature>
<protein>
    <recommendedName>
        <fullName evidence="4">Protein BIC1-like</fullName>
    </recommendedName>
</protein>
<accession>A0ABC8V475</accession>
<keyword evidence="3" id="KW-1185">Reference proteome</keyword>
<feature type="compositionally biased region" description="Basic and acidic residues" evidence="1">
    <location>
        <begin position="16"/>
        <end position="27"/>
    </location>
</feature>
<reference evidence="2 3" key="1">
    <citation type="submission" date="2024-02" db="EMBL/GenBank/DDBJ databases">
        <authorList>
            <person name="Vignale AGUSTIN F."/>
            <person name="Sosa J E."/>
            <person name="Modenutti C."/>
        </authorList>
    </citation>
    <scope>NUCLEOTIDE SEQUENCE [LARGE SCALE GENOMIC DNA]</scope>
</reference>
<dbReference type="InterPro" id="IPR040374">
    <property type="entry name" value="BIC"/>
</dbReference>
<feature type="compositionally biased region" description="Polar residues" evidence="1">
    <location>
        <begin position="1"/>
        <end position="15"/>
    </location>
</feature>
<evidence type="ECO:0000313" key="3">
    <source>
        <dbReference type="Proteomes" id="UP001642360"/>
    </source>
</evidence>
<name>A0ABC8V475_9AQUA</name>
<organism evidence="2 3">
    <name type="scientific">Ilex paraguariensis</name>
    <name type="common">yerba mate</name>
    <dbReference type="NCBI Taxonomy" id="185542"/>
    <lineage>
        <taxon>Eukaryota</taxon>
        <taxon>Viridiplantae</taxon>
        <taxon>Streptophyta</taxon>
        <taxon>Embryophyta</taxon>
        <taxon>Tracheophyta</taxon>
        <taxon>Spermatophyta</taxon>
        <taxon>Magnoliopsida</taxon>
        <taxon>eudicotyledons</taxon>
        <taxon>Gunneridae</taxon>
        <taxon>Pentapetalae</taxon>
        <taxon>asterids</taxon>
        <taxon>campanulids</taxon>
        <taxon>Aquifoliales</taxon>
        <taxon>Aquifoliaceae</taxon>
        <taxon>Ilex</taxon>
    </lineage>
</organism>
<gene>
    <name evidence="2" type="ORF">ILEXP_LOCUS58777</name>
</gene>
<comment type="caution">
    <text evidence="2">The sequence shown here is derived from an EMBL/GenBank/DDBJ whole genome shotgun (WGS) entry which is preliminary data.</text>
</comment>
<dbReference type="PANTHER" id="PTHR34207">
    <property type="entry name" value="PROTEIN BIC1"/>
    <property type="match status" value="1"/>
</dbReference>
<dbReference type="CDD" id="cd22645">
    <property type="entry name" value="BIC1_CID"/>
    <property type="match status" value="1"/>
</dbReference>
<dbReference type="Proteomes" id="UP001642360">
    <property type="component" value="Unassembled WGS sequence"/>
</dbReference>
<proteinExistence type="predicted"/>
<dbReference type="AlphaFoldDB" id="A0ABC8V475"/>
<dbReference type="PANTHER" id="PTHR34207:SF2">
    <property type="entry name" value="PROTEIN BIC1"/>
    <property type="match status" value="1"/>
</dbReference>
<evidence type="ECO:0000256" key="1">
    <source>
        <dbReference type="SAM" id="MobiDB-lite"/>
    </source>
</evidence>